<dbReference type="PANTHER" id="PTHR31286:SF99">
    <property type="entry name" value="DUF4283 DOMAIN-CONTAINING PROTEIN"/>
    <property type="match status" value="1"/>
</dbReference>
<feature type="region of interest" description="Disordered" evidence="1">
    <location>
        <begin position="349"/>
        <end position="375"/>
    </location>
</feature>
<comment type="caution">
    <text evidence="2">The sequence shown here is derived from an EMBL/GenBank/DDBJ whole genome shotgun (WGS) entry which is preliminary data.</text>
</comment>
<dbReference type="PANTHER" id="PTHR31286">
    <property type="entry name" value="GLYCINE-RICH CELL WALL STRUCTURAL PROTEIN 1.8-LIKE"/>
    <property type="match status" value="1"/>
</dbReference>
<evidence type="ECO:0000313" key="2">
    <source>
        <dbReference type="EMBL" id="GJT08539.1"/>
    </source>
</evidence>
<feature type="region of interest" description="Disordered" evidence="1">
    <location>
        <begin position="46"/>
        <end position="65"/>
    </location>
</feature>
<name>A0ABQ5B2K2_9ASTR</name>
<sequence length="545" mass="61045">MRALSSDSGFPSLSEVADTIRTQDRGLNEGNTVINESIGQVSEATIVPSGTPDATSAPGNACTPNEVGHESVIKEILASYANKLSPTSLNKANLRKLNDNVPNNADDDVWSPLASVHEVKFHDVMFVAYTLDGLSLIATKIGTSMMLDSYKNSMCLESWGKSNYARILIKINASNDFSDNLVMAVLNLKGTGYTKETIRVEYKMAKGKGGSSKADDEGFIKLLDGKCVLVDDDGKLRETVECSGDQGREDEVEYVENEMASYLALRPSRVEYDTKSLSSYARVMIELRADVELKENIVVVMPKINEEEFHTFNMHVEYEWKPLRCACCKIFGHTQVECPKNLDLHAGAGETRKKKPSKAPKVNSSGKKKCVDSTNKVSDSNPFEVIYSVDMMKRWGEEKEVFDRLHESGGRNVYLSHLHFFLSYLQVRFYLMEMDCMLQPLDVIDGQAILLDEAGNPLKKVEYPDDHDSEDEVALVDNDMARSLASEKAGFVTQSLLEQWRDSYSNGDYDEDSYDDDMYEGQDLSEEIQTLCEKLDIRVRGRKKQ</sequence>
<dbReference type="EMBL" id="BQNB010012838">
    <property type="protein sequence ID" value="GJT08539.1"/>
    <property type="molecule type" value="Genomic_DNA"/>
</dbReference>
<dbReference type="InterPro" id="IPR040256">
    <property type="entry name" value="At4g02000-like"/>
</dbReference>
<protein>
    <submittedName>
        <fullName evidence="2">Retrotransposon protein, putative, ty1-copia subclass</fullName>
    </submittedName>
</protein>
<reference evidence="2" key="1">
    <citation type="journal article" date="2022" name="Int. J. Mol. Sci.">
        <title>Draft Genome of Tanacetum Coccineum: Genomic Comparison of Closely Related Tanacetum-Family Plants.</title>
        <authorList>
            <person name="Yamashiro T."/>
            <person name="Shiraishi A."/>
            <person name="Nakayama K."/>
            <person name="Satake H."/>
        </authorList>
    </citation>
    <scope>NUCLEOTIDE SEQUENCE</scope>
</reference>
<keyword evidence="3" id="KW-1185">Reference proteome</keyword>
<evidence type="ECO:0000313" key="3">
    <source>
        <dbReference type="Proteomes" id="UP001151760"/>
    </source>
</evidence>
<proteinExistence type="predicted"/>
<dbReference type="Proteomes" id="UP001151760">
    <property type="component" value="Unassembled WGS sequence"/>
</dbReference>
<organism evidence="2 3">
    <name type="scientific">Tanacetum coccineum</name>
    <dbReference type="NCBI Taxonomy" id="301880"/>
    <lineage>
        <taxon>Eukaryota</taxon>
        <taxon>Viridiplantae</taxon>
        <taxon>Streptophyta</taxon>
        <taxon>Embryophyta</taxon>
        <taxon>Tracheophyta</taxon>
        <taxon>Spermatophyta</taxon>
        <taxon>Magnoliopsida</taxon>
        <taxon>eudicotyledons</taxon>
        <taxon>Gunneridae</taxon>
        <taxon>Pentapetalae</taxon>
        <taxon>asterids</taxon>
        <taxon>campanulids</taxon>
        <taxon>Asterales</taxon>
        <taxon>Asteraceae</taxon>
        <taxon>Asteroideae</taxon>
        <taxon>Anthemideae</taxon>
        <taxon>Anthemidinae</taxon>
        <taxon>Tanacetum</taxon>
    </lineage>
</organism>
<accession>A0ABQ5B2K2</accession>
<reference evidence="2" key="2">
    <citation type="submission" date="2022-01" db="EMBL/GenBank/DDBJ databases">
        <authorList>
            <person name="Yamashiro T."/>
            <person name="Shiraishi A."/>
            <person name="Satake H."/>
            <person name="Nakayama K."/>
        </authorList>
    </citation>
    <scope>NUCLEOTIDE SEQUENCE</scope>
</reference>
<gene>
    <name evidence="2" type="ORF">Tco_0843001</name>
</gene>
<evidence type="ECO:0000256" key="1">
    <source>
        <dbReference type="SAM" id="MobiDB-lite"/>
    </source>
</evidence>